<evidence type="ECO:0000313" key="1">
    <source>
        <dbReference type="EMBL" id="KTD25975.1"/>
    </source>
</evidence>
<dbReference type="Proteomes" id="UP000054908">
    <property type="component" value="Unassembled WGS sequence"/>
</dbReference>
<reference evidence="1 2" key="1">
    <citation type="submission" date="2015-11" db="EMBL/GenBank/DDBJ databases">
        <title>Genomic analysis of 38 Legionella species identifies large and diverse effector repertoires.</title>
        <authorList>
            <person name="Burstein D."/>
            <person name="Amaro F."/>
            <person name="Zusman T."/>
            <person name="Lifshitz Z."/>
            <person name="Cohen O."/>
            <person name="Gilbert J.A."/>
            <person name="Pupko T."/>
            <person name="Shuman H.A."/>
            <person name="Segal G."/>
        </authorList>
    </citation>
    <scope>NUCLEOTIDE SEQUENCE [LARGE SCALE GENOMIC DNA]</scope>
    <source>
        <strain evidence="1 2">PX-1-G2-E2</strain>
    </source>
</reference>
<organism evidence="1 2">
    <name type="scientific">Legionella maceachernii</name>
    <dbReference type="NCBI Taxonomy" id="466"/>
    <lineage>
        <taxon>Bacteria</taxon>
        <taxon>Pseudomonadati</taxon>
        <taxon>Pseudomonadota</taxon>
        <taxon>Gammaproteobacteria</taxon>
        <taxon>Legionellales</taxon>
        <taxon>Legionellaceae</taxon>
        <taxon>Legionella</taxon>
    </lineage>
</organism>
<dbReference type="AlphaFoldDB" id="A0A0W0W0D3"/>
<protein>
    <submittedName>
        <fullName evidence="1">Uncharacterized protein</fullName>
    </submittedName>
</protein>
<name>A0A0W0W0D3_9GAMM</name>
<accession>A0A0W0W0D3</accession>
<dbReference type="STRING" id="466.Lmac_1746"/>
<comment type="caution">
    <text evidence="1">The sequence shown here is derived from an EMBL/GenBank/DDBJ whole genome shotgun (WGS) entry which is preliminary data.</text>
</comment>
<keyword evidence="2" id="KW-1185">Reference proteome</keyword>
<proteinExistence type="predicted"/>
<evidence type="ECO:0000313" key="2">
    <source>
        <dbReference type="Proteomes" id="UP000054908"/>
    </source>
</evidence>
<dbReference type="EMBL" id="LNYL01000042">
    <property type="protein sequence ID" value="KTD25975.1"/>
    <property type="molecule type" value="Genomic_DNA"/>
</dbReference>
<gene>
    <name evidence="1" type="ORF">Lmac_1746</name>
</gene>
<dbReference type="PATRIC" id="fig|466.6.peg.1836"/>
<sequence>MPAEILLNNPPTSHPPHNSPLFCYFKPLLYTIETQFPKRQPFNDDFKKKSMQSGLFFQNMS</sequence>